<feature type="domain" description="Translation initiation factor 3 C-terminal" evidence="7">
    <location>
        <begin position="92"/>
        <end position="177"/>
    </location>
</feature>
<dbReference type="PANTHER" id="PTHR10938:SF0">
    <property type="entry name" value="TRANSLATION INITIATION FACTOR IF-3, MITOCHONDRIAL"/>
    <property type="match status" value="1"/>
</dbReference>
<dbReference type="InterPro" id="IPR036787">
    <property type="entry name" value="T_IF-3_N_sf"/>
</dbReference>
<evidence type="ECO:0000313" key="9">
    <source>
        <dbReference type="EMBL" id="QAZ68596.1"/>
    </source>
</evidence>
<dbReference type="Pfam" id="PF05198">
    <property type="entry name" value="IF3_N"/>
    <property type="match status" value="1"/>
</dbReference>
<dbReference type="GO" id="GO:0016020">
    <property type="term" value="C:membrane"/>
    <property type="evidence" value="ECO:0007669"/>
    <property type="project" value="TreeGrafter"/>
</dbReference>
<dbReference type="InterPro" id="IPR019814">
    <property type="entry name" value="Translation_initiation_fac_3_N"/>
</dbReference>
<evidence type="ECO:0000256" key="3">
    <source>
        <dbReference type="ARBA" id="ARBA00022917"/>
    </source>
</evidence>
<dbReference type="PROSITE" id="PS00938">
    <property type="entry name" value="IF3"/>
    <property type="match status" value="1"/>
</dbReference>
<dbReference type="Gene3D" id="3.10.20.80">
    <property type="entry name" value="Translation initiation factor 3 (IF-3), N-terminal domain"/>
    <property type="match status" value="1"/>
</dbReference>
<evidence type="ECO:0000259" key="8">
    <source>
        <dbReference type="Pfam" id="PF05198"/>
    </source>
</evidence>
<dbReference type="OrthoDB" id="9806014at2"/>
<dbReference type="Pfam" id="PF00707">
    <property type="entry name" value="IF3_C"/>
    <property type="match status" value="1"/>
</dbReference>
<dbReference type="InterPro" id="IPR019815">
    <property type="entry name" value="Translation_initiation_fac_3_C"/>
</dbReference>
<comment type="subunit">
    <text evidence="4 6">Monomer.</text>
</comment>
<dbReference type="HAMAP" id="MF_00080">
    <property type="entry name" value="IF_3"/>
    <property type="match status" value="1"/>
</dbReference>
<feature type="domain" description="Translation initiation factor 3 N-terminal" evidence="8">
    <location>
        <begin position="17"/>
        <end position="85"/>
    </location>
</feature>
<reference evidence="9 10" key="1">
    <citation type="submission" date="2018-02" db="EMBL/GenBank/DDBJ databases">
        <title>Genome sequence of Desulfovibrio carbinolicus DSM 3852.</title>
        <authorList>
            <person name="Wilbanks E."/>
            <person name="Skennerton C.T."/>
            <person name="Orphan V.J."/>
        </authorList>
    </citation>
    <scope>NUCLEOTIDE SEQUENCE [LARGE SCALE GENOMIC DNA]</scope>
    <source>
        <strain evidence="9 10">DSM 3852</strain>
    </source>
</reference>
<dbReference type="FunFam" id="3.10.20.80:FF:000001">
    <property type="entry name" value="Translation initiation factor IF-3"/>
    <property type="match status" value="1"/>
</dbReference>
<dbReference type="FunFam" id="3.30.110.10:FF:000001">
    <property type="entry name" value="Translation initiation factor IF-3"/>
    <property type="match status" value="1"/>
</dbReference>
<dbReference type="SUPFAM" id="SSF54364">
    <property type="entry name" value="Translation initiation factor IF3, N-terminal domain"/>
    <property type="match status" value="1"/>
</dbReference>
<dbReference type="PANTHER" id="PTHR10938">
    <property type="entry name" value="TRANSLATION INITIATION FACTOR IF-3"/>
    <property type="match status" value="1"/>
</dbReference>
<dbReference type="GO" id="GO:0043022">
    <property type="term" value="F:ribosome binding"/>
    <property type="evidence" value="ECO:0007669"/>
    <property type="project" value="UniProtKB-ARBA"/>
</dbReference>
<organism evidence="9 10">
    <name type="scientific">Solidesulfovibrio carbinolicus</name>
    <dbReference type="NCBI Taxonomy" id="296842"/>
    <lineage>
        <taxon>Bacteria</taxon>
        <taxon>Pseudomonadati</taxon>
        <taxon>Thermodesulfobacteriota</taxon>
        <taxon>Desulfovibrionia</taxon>
        <taxon>Desulfovibrionales</taxon>
        <taxon>Desulfovibrionaceae</taxon>
        <taxon>Solidesulfovibrio</taxon>
    </lineage>
</organism>
<evidence type="ECO:0000256" key="1">
    <source>
        <dbReference type="ARBA" id="ARBA00005439"/>
    </source>
</evidence>
<dbReference type="AlphaFoldDB" id="A0A4P6HPB4"/>
<keyword evidence="2 4" id="KW-0396">Initiation factor</keyword>
<name>A0A4P6HPB4_9BACT</name>
<comment type="subcellular location">
    <subcellularLocation>
        <location evidence="4 6">Cytoplasm</location>
    </subcellularLocation>
</comment>
<dbReference type="InterPro" id="IPR019813">
    <property type="entry name" value="Translation_initiation_fac3_CS"/>
</dbReference>
<dbReference type="GO" id="GO:0032790">
    <property type="term" value="P:ribosome disassembly"/>
    <property type="evidence" value="ECO:0007669"/>
    <property type="project" value="TreeGrafter"/>
</dbReference>
<proteinExistence type="inferred from homology"/>
<dbReference type="GO" id="GO:0003743">
    <property type="term" value="F:translation initiation factor activity"/>
    <property type="evidence" value="ECO:0007669"/>
    <property type="project" value="UniProtKB-UniRule"/>
</dbReference>
<accession>A0A4P6HPB4</accession>
<evidence type="ECO:0000256" key="6">
    <source>
        <dbReference type="RuleBase" id="RU000646"/>
    </source>
</evidence>
<keyword evidence="4" id="KW-0963">Cytoplasm</keyword>
<dbReference type="NCBIfam" id="TIGR00168">
    <property type="entry name" value="infC"/>
    <property type="match status" value="1"/>
</dbReference>
<keyword evidence="10" id="KW-1185">Reference proteome</keyword>
<evidence type="ECO:0000259" key="7">
    <source>
        <dbReference type="Pfam" id="PF00707"/>
    </source>
</evidence>
<dbReference type="Proteomes" id="UP000293296">
    <property type="component" value="Chromosome"/>
</dbReference>
<dbReference type="GO" id="GO:0005829">
    <property type="term" value="C:cytosol"/>
    <property type="evidence" value="ECO:0007669"/>
    <property type="project" value="TreeGrafter"/>
</dbReference>
<sequence length="185" mass="21073">MEGCAITSAPSSDPRCNHRIRAREVRVIADDGSQVGIIPTSEALRMAQEKGLDLVEVAPNAEPPVCRIMDFGRFKYQQQKKLQEARKKATTVQLKEIKVRPKTDEHDYQTKLKHIRRFIEDGDRCKVTVFFRGREIVHKDRGLTILTRVVADLGELIKVEQEPRTEGRMMTMLLAPQVKKPTVPA</sequence>
<evidence type="ECO:0000256" key="4">
    <source>
        <dbReference type="HAMAP-Rule" id="MF_00080"/>
    </source>
</evidence>
<dbReference type="Gene3D" id="3.30.110.10">
    <property type="entry name" value="Translation initiation factor 3 (IF-3), C-terminal domain"/>
    <property type="match status" value="1"/>
</dbReference>
<dbReference type="EMBL" id="CP026538">
    <property type="protein sequence ID" value="QAZ68596.1"/>
    <property type="molecule type" value="Genomic_DNA"/>
</dbReference>
<evidence type="ECO:0000256" key="2">
    <source>
        <dbReference type="ARBA" id="ARBA00022540"/>
    </source>
</evidence>
<evidence type="ECO:0000256" key="5">
    <source>
        <dbReference type="NCBIfam" id="TIGR00168"/>
    </source>
</evidence>
<dbReference type="InterPro" id="IPR036788">
    <property type="entry name" value="T_IF-3_C_sf"/>
</dbReference>
<comment type="function">
    <text evidence="4 6">IF-3 binds to the 30S ribosomal subunit and shifts the equilibrium between 70S ribosomes and their 50S and 30S subunits in favor of the free subunits, thus enhancing the availability of 30S subunits on which protein synthesis initiation begins.</text>
</comment>
<protein>
    <recommendedName>
        <fullName evidence="4 5">Translation initiation factor IF-3</fullName>
    </recommendedName>
</protein>
<dbReference type="KEGG" id="dcb:C3Y92_15700"/>
<dbReference type="InterPro" id="IPR001288">
    <property type="entry name" value="Translation_initiation_fac_3"/>
</dbReference>
<comment type="similarity">
    <text evidence="1 4 6">Belongs to the IF-3 family.</text>
</comment>
<keyword evidence="3 4" id="KW-0648">Protein biosynthesis</keyword>
<dbReference type="SUPFAM" id="SSF55200">
    <property type="entry name" value="Translation initiation factor IF3, C-terminal domain"/>
    <property type="match status" value="1"/>
</dbReference>
<gene>
    <name evidence="4" type="primary">infC</name>
    <name evidence="9" type="ORF">C3Y92_15700</name>
</gene>
<evidence type="ECO:0000313" key="10">
    <source>
        <dbReference type="Proteomes" id="UP000293296"/>
    </source>
</evidence>